<dbReference type="EMBL" id="CP069106">
    <property type="protein sequence ID" value="QSS56576.1"/>
    <property type="molecule type" value="Genomic_DNA"/>
</dbReference>
<protein>
    <submittedName>
        <fullName evidence="1">Uncharacterized protein</fullName>
    </submittedName>
</protein>
<evidence type="ECO:0000313" key="2">
    <source>
        <dbReference type="Proteomes" id="UP000663419"/>
    </source>
</evidence>
<accession>A0A8A1LRB0</accession>
<dbReference type="Proteomes" id="UP000663419">
    <property type="component" value="Chromosome 5"/>
</dbReference>
<dbReference type="AlphaFoldDB" id="A0A8A1LRB0"/>
<proteinExistence type="predicted"/>
<gene>
    <name evidence="1" type="ORF">I7I53_04829</name>
</gene>
<sequence length="117" mass="12548">MNDPKTTRYACRPPSGYIFPSRSLDRPSGSGNWGFGVLLFSGGWDESDILFGCFSISTTLLSLLLSLSLSSSSMAPVPERTFSASINPLPLFHSPLDFSSVSTSHICCSPDVAKPAR</sequence>
<name>A0A8A1LRB0_AJEC8</name>
<dbReference type="VEuPathDB" id="FungiDB:I7I53_04829"/>
<evidence type="ECO:0000313" key="1">
    <source>
        <dbReference type="EMBL" id="QSS56576.1"/>
    </source>
</evidence>
<reference evidence="1" key="1">
    <citation type="submission" date="2021-01" db="EMBL/GenBank/DDBJ databases">
        <title>Chromosome-level genome assembly of a human fungal pathogen reveals clustering of transcriptionally co-regulated genes.</title>
        <authorList>
            <person name="Voorhies M."/>
            <person name="Cohen S."/>
            <person name="Shea T.P."/>
            <person name="Petrus S."/>
            <person name="Munoz J.F."/>
            <person name="Poplawski S."/>
            <person name="Goldman W.E."/>
            <person name="Michael T."/>
            <person name="Cuomo C.A."/>
            <person name="Sil A."/>
            <person name="Beyhan S."/>
        </authorList>
    </citation>
    <scope>NUCLEOTIDE SEQUENCE</scope>
    <source>
        <strain evidence="1">H88</strain>
    </source>
</reference>
<organism evidence="1 2">
    <name type="scientific">Ajellomyces capsulatus (strain H88)</name>
    <name type="common">Darling's disease fungus</name>
    <name type="synonym">Histoplasma capsulatum</name>
    <dbReference type="NCBI Taxonomy" id="544711"/>
    <lineage>
        <taxon>Eukaryota</taxon>
        <taxon>Fungi</taxon>
        <taxon>Dikarya</taxon>
        <taxon>Ascomycota</taxon>
        <taxon>Pezizomycotina</taxon>
        <taxon>Eurotiomycetes</taxon>
        <taxon>Eurotiomycetidae</taxon>
        <taxon>Onygenales</taxon>
        <taxon>Ajellomycetaceae</taxon>
        <taxon>Histoplasma</taxon>
    </lineage>
</organism>